<gene>
    <name evidence="3" type="ORF">Sste5346_000503</name>
</gene>
<keyword evidence="4" id="KW-1185">Reference proteome</keyword>
<dbReference type="Pfam" id="PF07110">
    <property type="entry name" value="EthD"/>
    <property type="match status" value="1"/>
</dbReference>
<evidence type="ECO:0000313" key="4">
    <source>
        <dbReference type="Proteomes" id="UP001583186"/>
    </source>
</evidence>
<dbReference type="SUPFAM" id="SSF54909">
    <property type="entry name" value="Dimeric alpha+beta barrel"/>
    <property type="match status" value="1"/>
</dbReference>
<evidence type="ECO:0000256" key="1">
    <source>
        <dbReference type="ARBA" id="ARBA00005986"/>
    </source>
</evidence>
<sequence>MASNSAMIKQIASSRRKPGMTRREYLDYHFRVHGALADDIDDRNAKPEKYLQTHVFDSVYGARPGPVPNANHAWMARDDVTELYFRDWDHVQAVMNSSYVREKIGPDGKNFADFETAMVLLAHEHEVPLGTEAGADTADDSAVRHVAMFFVAAPDGSLDGVALDAQLTPLLVAALQAMALPDVRGLLVNVGFTSEKFDLTTYFGGKDMPRYAVVYKIVMRSAASVRTVRRAQAAFAKQAAGLFDDSVSYTLFGYEGLIFDASQGIKLANP</sequence>
<dbReference type="InterPro" id="IPR009799">
    <property type="entry name" value="EthD_dom"/>
</dbReference>
<feature type="domain" description="EthD" evidence="2">
    <location>
        <begin position="17"/>
        <end position="114"/>
    </location>
</feature>
<comment type="similarity">
    <text evidence="1">Belongs to the tpcK family.</text>
</comment>
<accession>A0ABR3ZR97</accession>
<name>A0ABR3ZR97_9PEZI</name>
<protein>
    <recommendedName>
        <fullName evidence="2">EthD domain-containing protein</fullName>
    </recommendedName>
</protein>
<reference evidence="3 4" key="1">
    <citation type="journal article" date="2024" name="IMA Fungus">
        <title>IMA Genome - F19 : A genome assembly and annotation guide to empower mycologists, including annotated draft genome sequences of Ceratocystis pirilliformis, Diaporthe australafricana, Fusarium ophioides, Paecilomyces lecythidis, and Sporothrix stenoceras.</title>
        <authorList>
            <person name="Aylward J."/>
            <person name="Wilson A.M."/>
            <person name="Visagie C.M."/>
            <person name="Spraker J."/>
            <person name="Barnes I."/>
            <person name="Buitendag C."/>
            <person name="Ceriani C."/>
            <person name="Del Mar Angel L."/>
            <person name="du Plessis D."/>
            <person name="Fuchs T."/>
            <person name="Gasser K."/>
            <person name="Kramer D."/>
            <person name="Li W."/>
            <person name="Munsamy K."/>
            <person name="Piso A."/>
            <person name="Price J.L."/>
            <person name="Sonnekus B."/>
            <person name="Thomas C."/>
            <person name="van der Nest A."/>
            <person name="van Dijk A."/>
            <person name="van Heerden A."/>
            <person name="van Vuuren N."/>
            <person name="Yilmaz N."/>
            <person name="Duong T.A."/>
            <person name="van der Merwe N.A."/>
            <person name="Wingfield M.J."/>
            <person name="Wingfield B.D."/>
        </authorList>
    </citation>
    <scope>NUCLEOTIDE SEQUENCE [LARGE SCALE GENOMIC DNA]</scope>
    <source>
        <strain evidence="3 4">CMW 5346</strain>
    </source>
</reference>
<dbReference type="Gene3D" id="3.30.70.100">
    <property type="match status" value="1"/>
</dbReference>
<dbReference type="InterPro" id="IPR011008">
    <property type="entry name" value="Dimeric_a/b-barrel"/>
</dbReference>
<dbReference type="Proteomes" id="UP001583186">
    <property type="component" value="Unassembled WGS sequence"/>
</dbReference>
<proteinExistence type="inferred from homology"/>
<evidence type="ECO:0000313" key="3">
    <source>
        <dbReference type="EMBL" id="KAL1903218.1"/>
    </source>
</evidence>
<dbReference type="EMBL" id="JAWCUI010000002">
    <property type="protein sequence ID" value="KAL1903218.1"/>
    <property type="molecule type" value="Genomic_DNA"/>
</dbReference>
<comment type="caution">
    <text evidence="3">The sequence shown here is derived from an EMBL/GenBank/DDBJ whole genome shotgun (WGS) entry which is preliminary data.</text>
</comment>
<organism evidence="3 4">
    <name type="scientific">Sporothrix stenoceras</name>
    <dbReference type="NCBI Taxonomy" id="5173"/>
    <lineage>
        <taxon>Eukaryota</taxon>
        <taxon>Fungi</taxon>
        <taxon>Dikarya</taxon>
        <taxon>Ascomycota</taxon>
        <taxon>Pezizomycotina</taxon>
        <taxon>Sordariomycetes</taxon>
        <taxon>Sordariomycetidae</taxon>
        <taxon>Ophiostomatales</taxon>
        <taxon>Ophiostomataceae</taxon>
        <taxon>Sporothrix</taxon>
    </lineage>
</organism>
<evidence type="ECO:0000259" key="2">
    <source>
        <dbReference type="Pfam" id="PF07110"/>
    </source>
</evidence>